<dbReference type="InterPro" id="IPR025392">
    <property type="entry name" value="DUF4124"/>
</dbReference>
<feature type="domain" description="DUF4124" evidence="2">
    <location>
        <begin position="9"/>
        <end position="60"/>
    </location>
</feature>
<evidence type="ECO:0000259" key="2">
    <source>
        <dbReference type="Pfam" id="PF13511"/>
    </source>
</evidence>
<sequence length="150" mass="16447">MKHFLATLVLALFALNAHAGLNKWVDADGKVHYSDTPPPDVATQTVRDIAGKSAPDAAASSVPKTYIEREAEWKKARQEKDDAAKKQAEQDKQAEAKKSNCAAARENARILEDSPRISTYDANGDRAIMDDAARAQNLENARKAIRENCN</sequence>
<evidence type="ECO:0000313" key="3">
    <source>
        <dbReference type="EMBL" id="OIR11108.1"/>
    </source>
</evidence>
<accession>A0A1J5TBF9</accession>
<reference evidence="3" key="1">
    <citation type="submission" date="2016-10" db="EMBL/GenBank/DDBJ databases">
        <title>Sequence of Gallionella enrichment culture.</title>
        <authorList>
            <person name="Poehlein A."/>
            <person name="Muehling M."/>
            <person name="Daniel R."/>
        </authorList>
    </citation>
    <scope>NUCLEOTIDE SEQUENCE</scope>
</reference>
<protein>
    <recommendedName>
        <fullName evidence="2">DUF4124 domain-containing protein</fullName>
    </recommendedName>
</protein>
<name>A0A1J5TBF9_9ZZZZ</name>
<evidence type="ECO:0000256" key="1">
    <source>
        <dbReference type="SAM" id="MobiDB-lite"/>
    </source>
</evidence>
<organism evidence="3">
    <name type="scientific">mine drainage metagenome</name>
    <dbReference type="NCBI Taxonomy" id="410659"/>
    <lineage>
        <taxon>unclassified sequences</taxon>
        <taxon>metagenomes</taxon>
        <taxon>ecological metagenomes</taxon>
    </lineage>
</organism>
<feature type="region of interest" description="Disordered" evidence="1">
    <location>
        <begin position="74"/>
        <end position="110"/>
    </location>
</feature>
<dbReference type="EMBL" id="MLJW01000021">
    <property type="protein sequence ID" value="OIR11108.1"/>
    <property type="molecule type" value="Genomic_DNA"/>
</dbReference>
<dbReference type="Pfam" id="PF13511">
    <property type="entry name" value="DUF4124"/>
    <property type="match status" value="1"/>
</dbReference>
<comment type="caution">
    <text evidence="3">The sequence shown here is derived from an EMBL/GenBank/DDBJ whole genome shotgun (WGS) entry which is preliminary data.</text>
</comment>
<dbReference type="AlphaFoldDB" id="A0A1J5TBF9"/>
<proteinExistence type="predicted"/>
<gene>
    <name evidence="3" type="ORF">GALL_72850</name>
</gene>
<feature type="compositionally biased region" description="Basic and acidic residues" evidence="1">
    <location>
        <begin position="74"/>
        <end position="98"/>
    </location>
</feature>